<feature type="compositionally biased region" description="Polar residues" evidence="1">
    <location>
        <begin position="253"/>
        <end position="272"/>
    </location>
</feature>
<evidence type="ECO:0000259" key="2">
    <source>
        <dbReference type="Pfam" id="PF03781"/>
    </source>
</evidence>
<dbReference type="AlphaFoldDB" id="M0MNZ2"/>
<dbReference type="InParanoid" id="M0MNZ2"/>
<dbReference type="InterPro" id="IPR051043">
    <property type="entry name" value="Sulfatase_Mod_Factor_Kinase"/>
</dbReference>
<dbReference type="Proteomes" id="UP000011669">
    <property type="component" value="Unassembled WGS sequence"/>
</dbReference>
<dbReference type="InterPro" id="IPR042095">
    <property type="entry name" value="SUMF_sf"/>
</dbReference>
<evidence type="ECO:0000256" key="1">
    <source>
        <dbReference type="SAM" id="MobiDB-lite"/>
    </source>
</evidence>
<dbReference type="InterPro" id="IPR016187">
    <property type="entry name" value="CTDL_fold"/>
</dbReference>
<feature type="domain" description="Sulfatase-modifying factor enzyme-like" evidence="2">
    <location>
        <begin position="23"/>
        <end position="325"/>
    </location>
</feature>
<accession>M0MNZ2</accession>
<feature type="region of interest" description="Disordered" evidence="1">
    <location>
        <begin position="253"/>
        <end position="282"/>
    </location>
</feature>
<dbReference type="PANTHER" id="PTHR23150:SF19">
    <property type="entry name" value="FORMYLGLYCINE-GENERATING ENZYME"/>
    <property type="match status" value="1"/>
</dbReference>
<feature type="compositionally biased region" description="Basic and acidic residues" evidence="1">
    <location>
        <begin position="1"/>
        <end position="13"/>
    </location>
</feature>
<dbReference type="SUPFAM" id="SSF56436">
    <property type="entry name" value="C-type lectin-like"/>
    <property type="match status" value="1"/>
</dbReference>
<proteinExistence type="predicted"/>
<dbReference type="PATRIC" id="fig|1227455.4.peg.303"/>
<dbReference type="EMBL" id="AOMD01000005">
    <property type="protein sequence ID" value="EMA47376.1"/>
    <property type="molecule type" value="Genomic_DNA"/>
</dbReference>
<gene>
    <name evidence="3" type="ORF">C449_01471</name>
</gene>
<dbReference type="STRING" id="1227455.C449_01471"/>
<dbReference type="Gene3D" id="3.90.1580.10">
    <property type="entry name" value="paralog of FGE (formylglycine-generating enzyme)"/>
    <property type="match status" value="1"/>
</dbReference>
<dbReference type="PANTHER" id="PTHR23150">
    <property type="entry name" value="SULFATASE MODIFYING FACTOR 1, 2"/>
    <property type="match status" value="1"/>
</dbReference>
<evidence type="ECO:0000313" key="3">
    <source>
        <dbReference type="EMBL" id="EMA47376.1"/>
    </source>
</evidence>
<organism evidence="3 4">
    <name type="scientific">Halococcus saccharolyticus DSM 5350</name>
    <dbReference type="NCBI Taxonomy" id="1227455"/>
    <lineage>
        <taxon>Archaea</taxon>
        <taxon>Methanobacteriati</taxon>
        <taxon>Methanobacteriota</taxon>
        <taxon>Stenosarchaea group</taxon>
        <taxon>Halobacteria</taxon>
        <taxon>Halobacteriales</taxon>
        <taxon>Halococcaceae</taxon>
        <taxon>Halococcus</taxon>
    </lineage>
</organism>
<comment type="caution">
    <text evidence="3">The sequence shown here is derived from an EMBL/GenBank/DDBJ whole genome shotgun (WGS) entry which is preliminary data.</text>
</comment>
<dbReference type="OrthoDB" id="136349at2157"/>
<dbReference type="RefSeq" id="WP_006076098.1">
    <property type="nucleotide sequence ID" value="NZ_AOMD01000005.1"/>
</dbReference>
<dbReference type="GO" id="GO:0120147">
    <property type="term" value="F:formylglycine-generating oxidase activity"/>
    <property type="evidence" value="ECO:0007669"/>
    <property type="project" value="TreeGrafter"/>
</dbReference>
<sequence length="330" mass="36795">MTRDPNTRTKTATDEAPPGEPPEPEMEWIPGGTFRMGSEEFYPEERPIREVSIDGFWMNRTPTTNREFAAFVADTGYTTVAERDPDPTDYPDADPDALVAGSAVFRQPDGPVNRRDPSQWWEYVPGAEWRHPLGPDSDIEGRMDHPVVHVAYEDAAAFAEWAGKTLPTEAQWERAARGGLEGTRFVWGDEHVPEGQLMANTWQGEFPQENKTLDGYERTSPVGSFPANGFGLYDMAGNVWDWTQDWYSADPSTNDAEPSCCTPTGSRTVTEEQSVDPRDPSGIPRKVLKGGSHLCAPNYCFRYRPAARYPEPVDTSTSHVGFRCVVEVPS</sequence>
<evidence type="ECO:0000313" key="4">
    <source>
        <dbReference type="Proteomes" id="UP000011669"/>
    </source>
</evidence>
<dbReference type="InterPro" id="IPR005532">
    <property type="entry name" value="SUMF_dom"/>
</dbReference>
<keyword evidence="4" id="KW-1185">Reference proteome</keyword>
<reference evidence="3 4" key="1">
    <citation type="journal article" date="2014" name="PLoS Genet.">
        <title>Phylogenetically driven sequencing of extremely halophilic archaea reveals strategies for static and dynamic osmo-response.</title>
        <authorList>
            <person name="Becker E.A."/>
            <person name="Seitzer P.M."/>
            <person name="Tritt A."/>
            <person name="Larsen D."/>
            <person name="Krusor M."/>
            <person name="Yao A.I."/>
            <person name="Wu D."/>
            <person name="Madern D."/>
            <person name="Eisen J.A."/>
            <person name="Darling A.E."/>
            <person name="Facciotti M.T."/>
        </authorList>
    </citation>
    <scope>NUCLEOTIDE SEQUENCE [LARGE SCALE GENOMIC DNA]</scope>
    <source>
        <strain evidence="3 4">DSM 5350</strain>
    </source>
</reference>
<dbReference type="Pfam" id="PF03781">
    <property type="entry name" value="FGE-sulfatase"/>
    <property type="match status" value="1"/>
</dbReference>
<protein>
    <recommendedName>
        <fullName evidence="2">Sulfatase-modifying factor enzyme-like domain-containing protein</fullName>
    </recommendedName>
</protein>
<feature type="region of interest" description="Disordered" evidence="1">
    <location>
        <begin position="1"/>
        <end position="29"/>
    </location>
</feature>
<name>M0MNZ2_9EURY</name>